<accession>A0A7H4PBP6</accession>
<keyword evidence="1" id="KW-0472">Membrane</keyword>
<feature type="transmembrane region" description="Helical" evidence="1">
    <location>
        <begin position="75"/>
        <end position="98"/>
    </location>
</feature>
<proteinExistence type="predicted"/>
<evidence type="ECO:0000313" key="2">
    <source>
        <dbReference type="EMBL" id="STW09861.1"/>
    </source>
</evidence>
<keyword evidence="1" id="KW-0812">Transmembrane</keyword>
<evidence type="ECO:0000313" key="3">
    <source>
        <dbReference type="Proteomes" id="UP000254571"/>
    </source>
</evidence>
<name>A0A7H4PBP6_9ENTR</name>
<evidence type="ECO:0000256" key="1">
    <source>
        <dbReference type="SAM" id="Phobius"/>
    </source>
</evidence>
<keyword evidence="1" id="KW-1133">Transmembrane helix</keyword>
<sequence>MKELTIFEMEEIAGGYSWDFSSASAGIQSLVCNAVEAIGSTALGAIVGAGAGTLIGGTQSGENGGMLGFGMFGNLVGMFWGMLWGGVACGAGALALGWDDTLSYVQTALDKILDGTFVPWS</sequence>
<gene>
    <name evidence="2" type="ORF">NCTC9149_06366</name>
</gene>
<reference evidence="2 3" key="1">
    <citation type="submission" date="2018-06" db="EMBL/GenBank/DDBJ databases">
        <authorList>
            <consortium name="Pathogen Informatics"/>
            <person name="Doyle S."/>
        </authorList>
    </citation>
    <scope>NUCLEOTIDE SEQUENCE [LARGE SCALE GENOMIC DNA]</scope>
    <source>
        <strain evidence="2 3">NCTC9149</strain>
    </source>
</reference>
<dbReference type="RefSeq" id="WP_154916051.1">
    <property type="nucleotide sequence ID" value="NZ_CABGQI010000022.1"/>
</dbReference>
<dbReference type="AlphaFoldDB" id="A0A7H4PBP6"/>
<dbReference type="Proteomes" id="UP000254571">
    <property type="component" value="Unassembled WGS sequence"/>
</dbReference>
<comment type="caution">
    <text evidence="2">The sequence shown here is derived from an EMBL/GenBank/DDBJ whole genome shotgun (WGS) entry which is preliminary data.</text>
</comment>
<protein>
    <submittedName>
        <fullName evidence="2">Colicin V</fullName>
    </submittedName>
</protein>
<organism evidence="2 3">
    <name type="scientific">Klebsiella grimontii</name>
    <dbReference type="NCBI Taxonomy" id="2058152"/>
    <lineage>
        <taxon>Bacteria</taxon>
        <taxon>Pseudomonadati</taxon>
        <taxon>Pseudomonadota</taxon>
        <taxon>Gammaproteobacteria</taxon>
        <taxon>Enterobacterales</taxon>
        <taxon>Enterobacteriaceae</taxon>
        <taxon>Klebsiella/Raoultella group</taxon>
        <taxon>Klebsiella</taxon>
    </lineage>
</organism>
<dbReference type="EMBL" id="UGMX01000002">
    <property type="protein sequence ID" value="STW09861.1"/>
    <property type="molecule type" value="Genomic_DNA"/>
</dbReference>